<dbReference type="PROSITE" id="PS51898">
    <property type="entry name" value="TYR_RECOMBINASE"/>
    <property type="match status" value="1"/>
</dbReference>
<dbReference type="InterPro" id="IPR010998">
    <property type="entry name" value="Integrase_recombinase_N"/>
</dbReference>
<evidence type="ECO:0000256" key="2">
    <source>
        <dbReference type="ARBA" id="ARBA00022908"/>
    </source>
</evidence>
<dbReference type="InterPro" id="IPR013762">
    <property type="entry name" value="Integrase-like_cat_sf"/>
</dbReference>
<dbReference type="InterPro" id="IPR050808">
    <property type="entry name" value="Phage_Integrase"/>
</dbReference>
<evidence type="ECO:0000256" key="4">
    <source>
        <dbReference type="ARBA" id="ARBA00023172"/>
    </source>
</evidence>
<keyword evidence="7" id="KW-1185">Reference proteome</keyword>
<dbReference type="Gene3D" id="3.30.160.390">
    <property type="entry name" value="Integrase, DNA-binding domain"/>
    <property type="match status" value="1"/>
</dbReference>
<evidence type="ECO:0000256" key="3">
    <source>
        <dbReference type="ARBA" id="ARBA00023125"/>
    </source>
</evidence>
<organism evidence="6 7">
    <name type="scientific">Fulvimonas yonginensis</name>
    <dbReference type="NCBI Taxonomy" id="1495200"/>
    <lineage>
        <taxon>Bacteria</taxon>
        <taxon>Pseudomonadati</taxon>
        <taxon>Pseudomonadota</taxon>
        <taxon>Gammaproteobacteria</taxon>
        <taxon>Lysobacterales</taxon>
        <taxon>Rhodanobacteraceae</taxon>
        <taxon>Fulvimonas</taxon>
    </lineage>
</organism>
<dbReference type="PANTHER" id="PTHR30629">
    <property type="entry name" value="PROPHAGE INTEGRASE"/>
    <property type="match status" value="1"/>
</dbReference>
<keyword evidence="4" id="KW-0233">DNA recombination</keyword>
<dbReference type="PANTHER" id="PTHR30629:SF2">
    <property type="entry name" value="PROPHAGE INTEGRASE INTS-RELATED"/>
    <property type="match status" value="1"/>
</dbReference>
<evidence type="ECO:0000313" key="7">
    <source>
        <dbReference type="Proteomes" id="UP001381174"/>
    </source>
</evidence>
<dbReference type="InterPro" id="IPR038488">
    <property type="entry name" value="Integrase_DNA-bd_sf"/>
</dbReference>
<comment type="similarity">
    <text evidence="1">Belongs to the 'phage' integrase family.</text>
</comment>
<dbReference type="SUPFAM" id="SSF56349">
    <property type="entry name" value="DNA breaking-rejoining enzymes"/>
    <property type="match status" value="1"/>
</dbReference>
<dbReference type="CDD" id="cd00801">
    <property type="entry name" value="INT_P4_C"/>
    <property type="match status" value="1"/>
</dbReference>
<dbReference type="InterPro" id="IPR002104">
    <property type="entry name" value="Integrase_catalytic"/>
</dbReference>
<dbReference type="Pfam" id="PF13356">
    <property type="entry name" value="Arm-DNA-bind_3"/>
    <property type="match status" value="1"/>
</dbReference>
<dbReference type="Proteomes" id="UP001381174">
    <property type="component" value="Unassembled WGS sequence"/>
</dbReference>
<evidence type="ECO:0000256" key="1">
    <source>
        <dbReference type="ARBA" id="ARBA00008857"/>
    </source>
</evidence>
<gene>
    <name evidence="6" type="ORF">WAT24_02345</name>
</gene>
<name>A0ABU8J7T1_9GAMM</name>
<accession>A0ABU8J7T1</accession>
<evidence type="ECO:0000259" key="5">
    <source>
        <dbReference type="PROSITE" id="PS51898"/>
    </source>
</evidence>
<dbReference type="InterPro" id="IPR025166">
    <property type="entry name" value="Integrase_DNA_bind_dom"/>
</dbReference>
<dbReference type="InterPro" id="IPR053876">
    <property type="entry name" value="Phage_int_M"/>
</dbReference>
<dbReference type="Gene3D" id="1.10.443.10">
    <property type="entry name" value="Intergrase catalytic core"/>
    <property type="match status" value="1"/>
</dbReference>
<dbReference type="Pfam" id="PF00589">
    <property type="entry name" value="Phage_integrase"/>
    <property type="match status" value="1"/>
</dbReference>
<dbReference type="RefSeq" id="WP_336806208.1">
    <property type="nucleotide sequence ID" value="NZ_JBBBNY010000001.1"/>
</dbReference>
<evidence type="ECO:0000313" key="6">
    <source>
        <dbReference type="EMBL" id="MEI7035594.1"/>
    </source>
</evidence>
<dbReference type="Gene3D" id="1.10.150.130">
    <property type="match status" value="1"/>
</dbReference>
<dbReference type="EMBL" id="JBBBNY010000001">
    <property type="protein sequence ID" value="MEI7035594.1"/>
    <property type="molecule type" value="Genomic_DNA"/>
</dbReference>
<feature type="domain" description="Tyr recombinase" evidence="5">
    <location>
        <begin position="202"/>
        <end position="384"/>
    </location>
</feature>
<sequence>MPLTDAKIRNTKPGPKPAKLADGGGLYLEVRPTGAKLWRYRYRIAGKENLFAIGEYPSIALAEARAEHGKARALVKQGVHPSHNRQAERLSNQAASANTFEAVAKEWISKKSPRWTAYYSRQVTRFMQSDVFPYVGKLPIRSVTSAHLLEIVRRIEGRGAETVALLVRQWSSAIFRYAVATLRADGDPAAALKGAIHRPKVEHHKPLSRSEIVTFLEAVDKYGGYRTTVIALRLMLLTFVRTVELRKGEWSEFNLQDAEWRIPAERMKMREPHIVPLSEQAVVLLRELQTYTGGRGLLFPNYRNPKECMTATTLNRALERMGFNGKGSIGFSAHGFRATASTLLNEMGYRSDVIERQLAHSERNKVRASYNHAEYMEERRSMMQDWADFLEDPMRNKGKSTGVTTRARRPG</sequence>
<comment type="caution">
    <text evidence="6">The sequence shown here is derived from an EMBL/GenBank/DDBJ whole genome shotgun (WGS) entry which is preliminary data.</text>
</comment>
<dbReference type="Pfam" id="PF22022">
    <property type="entry name" value="Phage_int_M"/>
    <property type="match status" value="1"/>
</dbReference>
<dbReference type="InterPro" id="IPR011010">
    <property type="entry name" value="DNA_brk_join_enz"/>
</dbReference>
<reference evidence="6 7" key="1">
    <citation type="journal article" date="2014" name="Int. J. Syst. Evol. Microbiol.">
        <title>Fulvimonas yonginensis sp. nov., isolated from greenhouse soil, and emended description of the genus Fulvimonas.</title>
        <authorList>
            <person name="Ahn J.H."/>
            <person name="Kim S.J."/>
            <person name="Weon H.Y."/>
            <person name="Hong S.B."/>
            <person name="Seok S.J."/>
            <person name="Kwon S.W."/>
        </authorList>
    </citation>
    <scope>NUCLEOTIDE SEQUENCE [LARGE SCALE GENOMIC DNA]</scope>
    <source>
        <strain evidence="6 7">KACC 16952</strain>
    </source>
</reference>
<keyword evidence="3 6" id="KW-0238">DNA-binding</keyword>
<keyword evidence="2" id="KW-0229">DNA integration</keyword>
<dbReference type="GO" id="GO:0003677">
    <property type="term" value="F:DNA binding"/>
    <property type="evidence" value="ECO:0007669"/>
    <property type="project" value="UniProtKB-KW"/>
</dbReference>
<protein>
    <submittedName>
        <fullName evidence="6">Integrase arm-type DNA-binding domain-containing protein</fullName>
    </submittedName>
</protein>
<proteinExistence type="inferred from homology"/>